<dbReference type="AlphaFoldDB" id="A0A846QHP3"/>
<dbReference type="InterPro" id="IPR050204">
    <property type="entry name" value="AraC_XylS_family_regulators"/>
</dbReference>
<dbReference type="InterPro" id="IPR003313">
    <property type="entry name" value="AraC-bd"/>
</dbReference>
<evidence type="ECO:0000256" key="1">
    <source>
        <dbReference type="ARBA" id="ARBA00023015"/>
    </source>
</evidence>
<dbReference type="EMBL" id="JAATJA010000001">
    <property type="protein sequence ID" value="NJB66547.1"/>
    <property type="molecule type" value="Genomic_DNA"/>
</dbReference>
<keyword evidence="6" id="KW-1185">Reference proteome</keyword>
<protein>
    <submittedName>
        <fullName evidence="5">AraC-like DNA-binding protein</fullName>
    </submittedName>
</protein>
<dbReference type="GO" id="GO:0043565">
    <property type="term" value="F:sequence-specific DNA binding"/>
    <property type="evidence" value="ECO:0007669"/>
    <property type="project" value="InterPro"/>
</dbReference>
<evidence type="ECO:0000256" key="3">
    <source>
        <dbReference type="ARBA" id="ARBA00023163"/>
    </source>
</evidence>
<dbReference type="InterPro" id="IPR037923">
    <property type="entry name" value="HTH-like"/>
</dbReference>
<dbReference type="SUPFAM" id="SSF51215">
    <property type="entry name" value="Regulatory protein AraC"/>
    <property type="match status" value="1"/>
</dbReference>
<dbReference type="RefSeq" id="WP_167939677.1">
    <property type="nucleotide sequence ID" value="NZ_JAATJA010000001.1"/>
</dbReference>
<evidence type="ECO:0000313" key="6">
    <source>
        <dbReference type="Proteomes" id="UP000580856"/>
    </source>
</evidence>
<organism evidence="5 6">
    <name type="scientific">Desulfobaculum xiamenense</name>
    <dbReference type="NCBI Taxonomy" id="995050"/>
    <lineage>
        <taxon>Bacteria</taxon>
        <taxon>Pseudomonadati</taxon>
        <taxon>Thermodesulfobacteriota</taxon>
        <taxon>Desulfovibrionia</taxon>
        <taxon>Desulfovibrionales</taxon>
        <taxon>Desulfovibrionaceae</taxon>
        <taxon>Desulfobaculum</taxon>
    </lineage>
</organism>
<dbReference type="PANTHER" id="PTHR46796">
    <property type="entry name" value="HTH-TYPE TRANSCRIPTIONAL ACTIVATOR RHAS-RELATED"/>
    <property type="match status" value="1"/>
</dbReference>
<reference evidence="5 6" key="1">
    <citation type="submission" date="2020-03" db="EMBL/GenBank/DDBJ databases">
        <title>Genomic Encyclopedia of Type Strains, Phase IV (KMG-IV): sequencing the most valuable type-strain genomes for metagenomic binning, comparative biology and taxonomic classification.</title>
        <authorList>
            <person name="Goeker M."/>
        </authorList>
    </citation>
    <scope>NUCLEOTIDE SEQUENCE [LARGE SCALE GENOMIC DNA]</scope>
    <source>
        <strain evidence="5 6">DSM 24233</strain>
    </source>
</reference>
<dbReference type="SUPFAM" id="SSF46689">
    <property type="entry name" value="Homeodomain-like"/>
    <property type="match status" value="2"/>
</dbReference>
<keyword evidence="1" id="KW-0805">Transcription regulation</keyword>
<gene>
    <name evidence="5" type="ORF">GGQ74_000187</name>
</gene>
<dbReference type="Pfam" id="PF02311">
    <property type="entry name" value="AraC_binding"/>
    <property type="match status" value="1"/>
</dbReference>
<dbReference type="SMART" id="SM00342">
    <property type="entry name" value="HTH_ARAC"/>
    <property type="match status" value="1"/>
</dbReference>
<evidence type="ECO:0000313" key="5">
    <source>
        <dbReference type="EMBL" id="NJB66547.1"/>
    </source>
</evidence>
<evidence type="ECO:0000256" key="2">
    <source>
        <dbReference type="ARBA" id="ARBA00023125"/>
    </source>
</evidence>
<dbReference type="InterPro" id="IPR009057">
    <property type="entry name" value="Homeodomain-like_sf"/>
</dbReference>
<dbReference type="InterPro" id="IPR018060">
    <property type="entry name" value="HTH_AraC"/>
</dbReference>
<comment type="caution">
    <text evidence="5">The sequence shown here is derived from an EMBL/GenBank/DDBJ whole genome shotgun (WGS) entry which is preliminary data.</text>
</comment>
<keyword evidence="2 5" id="KW-0238">DNA-binding</keyword>
<dbReference type="GO" id="GO:0003700">
    <property type="term" value="F:DNA-binding transcription factor activity"/>
    <property type="evidence" value="ECO:0007669"/>
    <property type="project" value="InterPro"/>
</dbReference>
<name>A0A846QHP3_9BACT</name>
<accession>A0A846QHP3</accession>
<evidence type="ECO:0000259" key="4">
    <source>
        <dbReference type="PROSITE" id="PS01124"/>
    </source>
</evidence>
<proteinExistence type="predicted"/>
<dbReference type="PROSITE" id="PS01124">
    <property type="entry name" value="HTH_ARAC_FAMILY_2"/>
    <property type="match status" value="1"/>
</dbReference>
<dbReference type="Gene3D" id="1.10.10.60">
    <property type="entry name" value="Homeodomain-like"/>
    <property type="match status" value="1"/>
</dbReference>
<feature type="domain" description="HTH araC/xylS-type" evidence="4">
    <location>
        <begin position="176"/>
        <end position="273"/>
    </location>
</feature>
<keyword evidence="3" id="KW-0804">Transcription</keyword>
<sequence>MPRRPKAQITFHSLPGIPGFEAVRARNMANAFPRHVHGVYVLVLVEDGSRLLRRGDATFTIPEGWMYVLNPHEAHACAPASEAGCGYLALCMDGEALRDIAACTEMPSAPFFRSEPFADALLATRMRQLFAKLESAPNAAHATDAAHALHGLVTALLARHATQPPAQDRQPHRAITPIKDFLETHFAATPTLVTIAQAACLSPCHCQRIFTRETGLSPHDWLVRIRIRKARALLDAGCPPTQAALDAGFADLSHLTRTFRTAMGTTPGHYAANRH</sequence>
<dbReference type="Pfam" id="PF12833">
    <property type="entry name" value="HTH_18"/>
    <property type="match status" value="1"/>
</dbReference>
<dbReference type="PANTHER" id="PTHR46796:SF2">
    <property type="entry name" value="TRANSCRIPTIONAL REGULATORY PROTEIN"/>
    <property type="match status" value="1"/>
</dbReference>
<dbReference type="Proteomes" id="UP000580856">
    <property type="component" value="Unassembled WGS sequence"/>
</dbReference>